<dbReference type="Proteomes" id="UP001301350">
    <property type="component" value="Unassembled WGS sequence"/>
</dbReference>
<keyword evidence="8" id="KW-1185">Reference proteome</keyword>
<dbReference type="PANTHER" id="PTHR46111:SF1">
    <property type="entry name" value="RIBOSOMAL RNA SMALL SUBUNIT METHYLTRANSFERASE I"/>
    <property type="match status" value="1"/>
</dbReference>
<evidence type="ECO:0000313" key="8">
    <source>
        <dbReference type="Proteomes" id="UP001301350"/>
    </source>
</evidence>
<dbReference type="PANTHER" id="PTHR46111">
    <property type="entry name" value="RIBOSOMAL RNA SMALL SUBUNIT METHYLTRANSFERASE I"/>
    <property type="match status" value="1"/>
</dbReference>
<keyword evidence="5" id="KW-0949">S-adenosyl-L-methionine</keyword>
<dbReference type="AlphaFoldDB" id="A0AAV9IZ68"/>
<dbReference type="GO" id="GO:0006364">
    <property type="term" value="P:rRNA processing"/>
    <property type="evidence" value="ECO:0007669"/>
    <property type="project" value="UniProtKB-KW"/>
</dbReference>
<dbReference type="GO" id="GO:0032259">
    <property type="term" value="P:methylation"/>
    <property type="evidence" value="ECO:0007669"/>
    <property type="project" value="UniProtKB-KW"/>
</dbReference>
<evidence type="ECO:0000256" key="5">
    <source>
        <dbReference type="ARBA" id="ARBA00022691"/>
    </source>
</evidence>
<evidence type="ECO:0000256" key="3">
    <source>
        <dbReference type="ARBA" id="ARBA00022603"/>
    </source>
</evidence>
<evidence type="ECO:0000259" key="6">
    <source>
        <dbReference type="Pfam" id="PF00590"/>
    </source>
</evidence>
<evidence type="ECO:0000256" key="2">
    <source>
        <dbReference type="ARBA" id="ARBA00022552"/>
    </source>
</evidence>
<protein>
    <recommendedName>
        <fullName evidence="6">Tetrapyrrole methylase domain-containing protein</fullName>
    </recommendedName>
</protein>
<feature type="domain" description="Tetrapyrrole methylase" evidence="6">
    <location>
        <begin position="104"/>
        <end position="332"/>
    </location>
</feature>
<dbReference type="EMBL" id="JANCYW010000012">
    <property type="protein sequence ID" value="KAK4537385.1"/>
    <property type="molecule type" value="Genomic_DNA"/>
</dbReference>
<dbReference type="CDD" id="cd11648">
    <property type="entry name" value="RsmI"/>
    <property type="match status" value="1"/>
</dbReference>
<keyword evidence="4" id="KW-0808">Transferase</keyword>
<dbReference type="Gene3D" id="3.40.1010.10">
    <property type="entry name" value="Cobalt-precorrin-4 Transmethylase, Domain 1"/>
    <property type="match status" value="1"/>
</dbReference>
<name>A0AAV9IZ68_CYACA</name>
<evidence type="ECO:0000313" key="7">
    <source>
        <dbReference type="EMBL" id="KAK4537385.1"/>
    </source>
</evidence>
<evidence type="ECO:0000256" key="1">
    <source>
        <dbReference type="ARBA" id="ARBA00022490"/>
    </source>
</evidence>
<evidence type="ECO:0000256" key="4">
    <source>
        <dbReference type="ARBA" id="ARBA00022679"/>
    </source>
</evidence>
<dbReference type="HAMAP" id="MF_01877">
    <property type="entry name" value="16SrRNA_methyltr_I"/>
    <property type="match status" value="1"/>
</dbReference>
<dbReference type="InterPro" id="IPR018063">
    <property type="entry name" value="SAM_MeTrfase_RsmI_CS"/>
</dbReference>
<dbReference type="InterPro" id="IPR014777">
    <property type="entry name" value="4pyrrole_Mease_sub1"/>
</dbReference>
<sequence>MMGCQNNSRGIPFMLAWGVSIKPLWMIGTRVWRRRHGLRVRWSGDRSPSPRPRRAPLSKLLATRPLRLRSLHNASTPNNNAPASYSLLETLPASVQEVRAQPGHLYLVATPIGHLADMTLRAVSILKTVNVLAAEDTRRTLQLLRAYGIRPQRHVSHREHNWRRSSEWLVRSMLEEQASVALVSDAGTPLISDPGSQLVRAAIARGIPVVAVPGACAALTALTVSGMLSSEDCFAFYGFLPPPRGASSGGKRQRREVLLERVVREAHERPILLHEAPHRVRETMADIERVAQQYARMQSSVVTINEPLLRVCVARELTKLHEEVFRGTLAEVRQHLERNEPRGEYCLVLGPEGRVEASQGPAVTFDVSSEQPVSVPSLIDALSAEGLSPTAVARCVSKLVPALKRKQAYQLVLQRKPDAVPALDESDTASR</sequence>
<accession>A0AAV9IZ68</accession>
<dbReference type="Pfam" id="PF00590">
    <property type="entry name" value="TP_methylase"/>
    <property type="match status" value="1"/>
</dbReference>
<organism evidence="7 8">
    <name type="scientific">Cyanidium caldarium</name>
    <name type="common">Red alga</name>
    <dbReference type="NCBI Taxonomy" id="2771"/>
    <lineage>
        <taxon>Eukaryota</taxon>
        <taxon>Rhodophyta</taxon>
        <taxon>Bangiophyceae</taxon>
        <taxon>Cyanidiales</taxon>
        <taxon>Cyanidiaceae</taxon>
        <taxon>Cyanidium</taxon>
    </lineage>
</organism>
<dbReference type="InterPro" id="IPR035996">
    <property type="entry name" value="4pyrrol_Methylase_sf"/>
</dbReference>
<dbReference type="GO" id="GO:0008168">
    <property type="term" value="F:methyltransferase activity"/>
    <property type="evidence" value="ECO:0007669"/>
    <property type="project" value="UniProtKB-KW"/>
</dbReference>
<keyword evidence="3" id="KW-0489">Methyltransferase</keyword>
<proteinExistence type="inferred from homology"/>
<dbReference type="PROSITE" id="PS01296">
    <property type="entry name" value="RSMI"/>
    <property type="match status" value="1"/>
</dbReference>
<keyword evidence="2" id="KW-0698">rRNA processing</keyword>
<dbReference type="Gene3D" id="3.30.950.10">
    <property type="entry name" value="Methyltransferase, Cobalt-precorrin-4 Transmethylase, Domain 2"/>
    <property type="match status" value="1"/>
</dbReference>
<reference evidence="7 8" key="1">
    <citation type="submission" date="2022-07" db="EMBL/GenBank/DDBJ databases">
        <title>Genome-wide signatures of adaptation to extreme environments.</title>
        <authorList>
            <person name="Cho C.H."/>
            <person name="Yoon H.S."/>
        </authorList>
    </citation>
    <scope>NUCLEOTIDE SEQUENCE [LARGE SCALE GENOMIC DNA]</scope>
    <source>
        <strain evidence="7 8">DBV 063 E5</strain>
    </source>
</reference>
<dbReference type="InterPro" id="IPR008189">
    <property type="entry name" value="rRNA_ssu_MeTfrase_I"/>
</dbReference>
<dbReference type="SUPFAM" id="SSF53790">
    <property type="entry name" value="Tetrapyrrole methylase"/>
    <property type="match status" value="1"/>
</dbReference>
<dbReference type="NCBIfam" id="TIGR00096">
    <property type="entry name" value="16S rRNA (cytidine(1402)-2'-O)-methyltransferase"/>
    <property type="match status" value="1"/>
</dbReference>
<dbReference type="InterPro" id="IPR014776">
    <property type="entry name" value="4pyrrole_Mease_sub2"/>
</dbReference>
<dbReference type="InterPro" id="IPR000878">
    <property type="entry name" value="4pyrrol_Mease"/>
</dbReference>
<gene>
    <name evidence="7" type="ORF">CDCA_CDCA12G3410</name>
</gene>
<keyword evidence="1" id="KW-0963">Cytoplasm</keyword>
<comment type="caution">
    <text evidence="7">The sequence shown here is derived from an EMBL/GenBank/DDBJ whole genome shotgun (WGS) entry which is preliminary data.</text>
</comment>